<dbReference type="SUPFAM" id="SSF52540">
    <property type="entry name" value="P-loop containing nucleoside triphosphate hydrolases"/>
    <property type="match status" value="1"/>
</dbReference>
<feature type="domain" description="CagE TrbE VirB component of type IV transporter system central" evidence="2">
    <location>
        <begin position="257"/>
        <end position="403"/>
    </location>
</feature>
<dbReference type="InterPro" id="IPR018145">
    <property type="entry name" value="CagE_TrbE_VirB_cntrl_dom"/>
</dbReference>
<dbReference type="AlphaFoldDB" id="A0A934N8S8"/>
<dbReference type="Pfam" id="PF03135">
    <property type="entry name" value="CagE_TrbE_VirB"/>
    <property type="match status" value="1"/>
</dbReference>
<dbReference type="InterPro" id="IPR043964">
    <property type="entry name" value="P-loop_TraG"/>
</dbReference>
<dbReference type="GO" id="GO:0005524">
    <property type="term" value="F:ATP binding"/>
    <property type="evidence" value="ECO:0007669"/>
    <property type="project" value="UniProtKB-KW"/>
</dbReference>
<dbReference type="RefSeq" id="WP_338203432.1">
    <property type="nucleotide sequence ID" value="NZ_JAEKNR010000175.1"/>
</dbReference>
<evidence type="ECO:0000259" key="3">
    <source>
        <dbReference type="Pfam" id="PF19044"/>
    </source>
</evidence>
<reference evidence="4" key="1">
    <citation type="submission" date="2020-10" db="EMBL/GenBank/DDBJ databases">
        <title>Ca. Dormibacterota MAGs.</title>
        <authorList>
            <person name="Montgomery K."/>
        </authorList>
    </citation>
    <scope>NUCLEOTIDE SEQUENCE [LARGE SCALE GENOMIC DNA]</scope>
    <source>
        <strain evidence="4">SC8812_S17_10</strain>
    </source>
</reference>
<feature type="domain" description="TraG P-loop" evidence="3">
    <location>
        <begin position="459"/>
        <end position="765"/>
    </location>
</feature>
<dbReference type="Proteomes" id="UP000612893">
    <property type="component" value="Unassembled WGS sequence"/>
</dbReference>
<dbReference type="InterPro" id="IPR051162">
    <property type="entry name" value="T4SS_component"/>
</dbReference>
<name>A0A934N8S8_9BACT</name>
<dbReference type="PANTHER" id="PTHR30121:SF6">
    <property type="entry name" value="SLR6007 PROTEIN"/>
    <property type="match status" value="1"/>
</dbReference>
<keyword evidence="5" id="KW-1185">Reference proteome</keyword>
<evidence type="ECO:0000259" key="2">
    <source>
        <dbReference type="Pfam" id="PF03135"/>
    </source>
</evidence>
<comment type="caution">
    <text evidence="4">The sequence shown here is derived from an EMBL/GenBank/DDBJ whole genome shotgun (WGS) entry which is preliminary data.</text>
</comment>
<sequence>MASIFSRLRRRPAQLGNSQDTRSHLLVERIDNGFLFVRGHGARIVLEASGINFELKSPLEQVALLDIMAELLSYLNDPIQILVRSRVYEPDEYFETLEGWKRHWPEAKRSLREERMRQYREKVVTIARDRQIKDRRFYMVVPFRQNARDALKKPSMEEISTQLTAKERQLSRILHRAGIRVRRLRSAEIEELFYYAYDPAMARLQKMRSEAAPTMRIEVEPLREGDVVSLGVRTADVREMVVPAMLEVSRDHLHFKNREDVYLRTLYLQDYPREVTANWLRDVLSLDFNLDVSMHLRPLDAHAARSKLDANERELAGTLAAVDDVPAARDLQERLEDIAYAKEEFRNKSKWFQLALYITPYASSPEELERATRAIEGQLAGLFFRSQRAYYREEQAFNSVLPQATDLLKQTRGLSTRPLSAAFPFNAADQVEPEGYLFGVVGTEATAKSLLVLNPRTWDNPHLLVLGWSGNGKSHNVKEKVLEEWIAGSKVAVIDPRGEYWPLAQHCDGEVVPVYLGSSRTINIWDLPREEGRNPFQSKVPQLINFWRLALGYLPEEELQLLDGAITAAYNRVGIHPGDPSTWDQPAPITSDFQAALLERYGQEDRTRLGAKSLAERLDRYTNGYLSALFNQRTTVNLANDFLVFDVRVVRQEQADLLPLVYWLILNHLRTWMTSQLRRRVICIDEFWSLARHHEGMQFVDEMARTARHSNTQLILVSQSVAEMLSSAESVASLSNMATTILHKQHPDHIERVMQTFHLSEAEGRYLQGAQRGQCLVVTGAGAHVAMQTVDYEPEHELYCTEPFKCGREHRMVATTHAPQEAIGSTG</sequence>
<dbReference type="Pfam" id="PF19044">
    <property type="entry name" value="P-loop_TraG"/>
    <property type="match status" value="1"/>
</dbReference>
<dbReference type="Gene3D" id="3.40.50.300">
    <property type="entry name" value="P-loop containing nucleotide triphosphate hydrolases"/>
    <property type="match status" value="1"/>
</dbReference>
<dbReference type="InterPro" id="IPR027417">
    <property type="entry name" value="P-loop_NTPase"/>
</dbReference>
<organism evidence="4 5">
    <name type="scientific">Candidatus Nephthysia bennettiae</name>
    <dbReference type="NCBI Taxonomy" id="3127016"/>
    <lineage>
        <taxon>Bacteria</taxon>
        <taxon>Bacillati</taxon>
        <taxon>Candidatus Dormiibacterota</taxon>
        <taxon>Candidatus Dormibacteria</taxon>
        <taxon>Candidatus Dormibacterales</taxon>
        <taxon>Candidatus Dormibacteraceae</taxon>
        <taxon>Candidatus Nephthysia</taxon>
    </lineage>
</organism>
<dbReference type="EMBL" id="JAEKNR010000175">
    <property type="protein sequence ID" value="MBJ7599811.1"/>
    <property type="molecule type" value="Genomic_DNA"/>
</dbReference>
<dbReference type="Gene3D" id="1.10.8.730">
    <property type="match status" value="1"/>
</dbReference>
<protein>
    <submittedName>
        <fullName evidence="4">ATP-binding protein</fullName>
    </submittedName>
</protein>
<accession>A0A934N8S8</accession>
<evidence type="ECO:0000313" key="5">
    <source>
        <dbReference type="Proteomes" id="UP000612893"/>
    </source>
</evidence>
<evidence type="ECO:0000256" key="1">
    <source>
        <dbReference type="ARBA" id="ARBA00006512"/>
    </source>
</evidence>
<gene>
    <name evidence="4" type="ORF">JF922_17255</name>
</gene>
<keyword evidence="4" id="KW-0547">Nucleotide-binding</keyword>
<evidence type="ECO:0000313" key="4">
    <source>
        <dbReference type="EMBL" id="MBJ7599811.1"/>
    </source>
</evidence>
<keyword evidence="4" id="KW-0067">ATP-binding</keyword>
<proteinExistence type="inferred from homology"/>
<comment type="similarity">
    <text evidence="1">Belongs to the TrbE/VirB4 family.</text>
</comment>
<dbReference type="PANTHER" id="PTHR30121">
    <property type="entry name" value="UNCHARACTERIZED PROTEIN YJGR-RELATED"/>
    <property type="match status" value="1"/>
</dbReference>